<name>A0A4R3L7M5_9BACL</name>
<dbReference type="OrthoDB" id="7869153at2"/>
<dbReference type="InterPro" id="IPR026838">
    <property type="entry name" value="YheC/D"/>
</dbReference>
<dbReference type="EMBL" id="SMAG01000002">
    <property type="protein sequence ID" value="TCS95522.1"/>
    <property type="molecule type" value="Genomic_DNA"/>
</dbReference>
<keyword evidence="2" id="KW-1185">Reference proteome</keyword>
<evidence type="ECO:0000313" key="1">
    <source>
        <dbReference type="EMBL" id="TCS95522.1"/>
    </source>
</evidence>
<accession>A0A4R3L7M5</accession>
<gene>
    <name evidence="1" type="ORF">EDD58_10295</name>
</gene>
<dbReference type="SUPFAM" id="SSF56059">
    <property type="entry name" value="Glutathione synthetase ATP-binding domain-like"/>
    <property type="match status" value="1"/>
</dbReference>
<dbReference type="Gene3D" id="3.30.470.20">
    <property type="entry name" value="ATP-grasp fold, B domain"/>
    <property type="match status" value="1"/>
</dbReference>
<dbReference type="AlphaFoldDB" id="A0A4R3L7M5"/>
<evidence type="ECO:0000313" key="2">
    <source>
        <dbReference type="Proteomes" id="UP000294937"/>
    </source>
</evidence>
<sequence>MGIIRPYQQIASKHLKTQVLEKNMKIRPYLPATIWYHSQGLHQMLSRFGSVFIKPDKGGGGGGAIKLTLLQRGKIACQNLYSKKILPSYEVEHWVTKRMNPKRKYLIQQGIDLALIQGRPFDLRVNMQKPEKNWLITGMCAKIAAPGKIVTNHCQGGKPVHVEKAFLAVSNQDDYKAKSLHIELYTLSKEIAKTLNHRFTSLKELGIDVGIDKNNKIWIFEVNTRPDFKMFRDLSDKRIYRNIMKIHRRIV</sequence>
<protein>
    <submittedName>
        <fullName evidence="1">YheC/D-like protein</fullName>
    </submittedName>
</protein>
<proteinExistence type="predicted"/>
<dbReference type="Pfam" id="PF14398">
    <property type="entry name" value="ATPgrasp_YheCD"/>
    <property type="match status" value="1"/>
</dbReference>
<dbReference type="RefSeq" id="WP_131923524.1">
    <property type="nucleotide sequence ID" value="NZ_SMAG01000002.1"/>
</dbReference>
<organism evidence="1 2">
    <name type="scientific">Hazenella coriacea</name>
    <dbReference type="NCBI Taxonomy" id="1179467"/>
    <lineage>
        <taxon>Bacteria</taxon>
        <taxon>Bacillati</taxon>
        <taxon>Bacillota</taxon>
        <taxon>Bacilli</taxon>
        <taxon>Bacillales</taxon>
        <taxon>Thermoactinomycetaceae</taxon>
        <taxon>Hazenella</taxon>
    </lineage>
</organism>
<reference evidence="1 2" key="1">
    <citation type="submission" date="2019-03" db="EMBL/GenBank/DDBJ databases">
        <title>Genomic Encyclopedia of Type Strains, Phase IV (KMG-IV): sequencing the most valuable type-strain genomes for metagenomic binning, comparative biology and taxonomic classification.</title>
        <authorList>
            <person name="Goeker M."/>
        </authorList>
    </citation>
    <scope>NUCLEOTIDE SEQUENCE [LARGE SCALE GENOMIC DNA]</scope>
    <source>
        <strain evidence="1 2">DSM 45707</strain>
    </source>
</reference>
<dbReference type="Proteomes" id="UP000294937">
    <property type="component" value="Unassembled WGS sequence"/>
</dbReference>
<comment type="caution">
    <text evidence="1">The sequence shown here is derived from an EMBL/GenBank/DDBJ whole genome shotgun (WGS) entry which is preliminary data.</text>
</comment>